<dbReference type="PANTHER" id="PTHR10625:SF1">
    <property type="entry name" value="HISTONE DEACETYLASE DOMAIN-CONTAINING PROTEIN"/>
    <property type="match status" value="1"/>
</dbReference>
<dbReference type="SUPFAM" id="SSF52768">
    <property type="entry name" value="Arginase/deacetylase"/>
    <property type="match status" value="1"/>
</dbReference>
<accession>W2SXF4</accession>
<dbReference type="GO" id="GO:0000118">
    <property type="term" value="C:histone deacetylase complex"/>
    <property type="evidence" value="ECO:0007669"/>
    <property type="project" value="TreeGrafter"/>
</dbReference>
<dbReference type="PRINTS" id="PR01270">
    <property type="entry name" value="HDASUPER"/>
</dbReference>
<proteinExistence type="predicted"/>
<name>W2SXF4_NECAM</name>
<dbReference type="OMA" id="ICDRELY"/>
<dbReference type="EMBL" id="KI660376">
    <property type="protein sequence ID" value="ETN74228.1"/>
    <property type="molecule type" value="Genomic_DNA"/>
</dbReference>
<dbReference type="InterPro" id="IPR023801">
    <property type="entry name" value="His_deacetylse_dom"/>
</dbReference>
<sequence length="332" mass="37759">MSGLPFGFVYDERMLEHKCGYDDTMQERPERMLRIYNRLQQDGLLKGAVKVEARKATDAELMLNHPGDLVRELEELKTDEECEEYCKYAKWPSSIRIVCAWQSVVFRDKEILWLCSKSAEVARVAAGGTIELVKANIEGRVGNSFAIVRPPGHHAFAKTPQGYCVFNNVAIAAKFATEHLGIKKVAVVDFDYHAGNGTHYCLRGDPQFHFTSFHAFHHGSFWPYSSEFDYNTEYSEQKKQSFLNALRNLVTISTENTLMFPLNGAMNTECDFVSAFHHILLPMLRTWKPQVSKYYQIVMCPLPKGKKCFSLSSSLLALTPATMIYKGKKGKE</sequence>
<dbReference type="STRING" id="51031.W2SXF4"/>
<dbReference type="InterPro" id="IPR000286">
    <property type="entry name" value="HDACs"/>
</dbReference>
<keyword evidence="4" id="KW-1185">Reference proteome</keyword>
<dbReference type="InterPro" id="IPR023696">
    <property type="entry name" value="Ureohydrolase_dom_sf"/>
</dbReference>
<dbReference type="Gene3D" id="3.40.800.20">
    <property type="entry name" value="Histone deacetylase domain"/>
    <property type="match status" value="1"/>
</dbReference>
<dbReference type="OrthoDB" id="424012at2759"/>
<evidence type="ECO:0000256" key="1">
    <source>
        <dbReference type="ARBA" id="ARBA00048287"/>
    </source>
</evidence>
<comment type="catalytic activity">
    <reaction evidence="1">
        <text>N(6)-acetyl-L-lysyl-[histone] + H2O = L-lysyl-[histone] + acetate</text>
        <dbReference type="Rhea" id="RHEA:58196"/>
        <dbReference type="Rhea" id="RHEA-COMP:9845"/>
        <dbReference type="Rhea" id="RHEA-COMP:11338"/>
        <dbReference type="ChEBI" id="CHEBI:15377"/>
        <dbReference type="ChEBI" id="CHEBI:29969"/>
        <dbReference type="ChEBI" id="CHEBI:30089"/>
        <dbReference type="ChEBI" id="CHEBI:61930"/>
        <dbReference type="EC" id="3.5.1.98"/>
    </reaction>
</comment>
<dbReference type="PANTHER" id="PTHR10625">
    <property type="entry name" value="HISTONE DEACETYLASE HDAC1-RELATED"/>
    <property type="match status" value="1"/>
</dbReference>
<dbReference type="KEGG" id="nai:NECAME_04093"/>
<evidence type="ECO:0000313" key="3">
    <source>
        <dbReference type="EMBL" id="ETN74228.1"/>
    </source>
</evidence>
<dbReference type="Proteomes" id="UP000053676">
    <property type="component" value="Unassembled WGS sequence"/>
</dbReference>
<dbReference type="InterPro" id="IPR037138">
    <property type="entry name" value="His_deacetylse_dom_sf"/>
</dbReference>
<dbReference type="AlphaFoldDB" id="W2SXF4"/>
<gene>
    <name evidence="3" type="ORF">NECAME_04093</name>
</gene>
<dbReference type="GO" id="GO:0040029">
    <property type="term" value="P:epigenetic regulation of gene expression"/>
    <property type="evidence" value="ECO:0007669"/>
    <property type="project" value="TreeGrafter"/>
</dbReference>
<organism evidence="3 4">
    <name type="scientific">Necator americanus</name>
    <name type="common">Human hookworm</name>
    <dbReference type="NCBI Taxonomy" id="51031"/>
    <lineage>
        <taxon>Eukaryota</taxon>
        <taxon>Metazoa</taxon>
        <taxon>Ecdysozoa</taxon>
        <taxon>Nematoda</taxon>
        <taxon>Chromadorea</taxon>
        <taxon>Rhabditida</taxon>
        <taxon>Rhabditina</taxon>
        <taxon>Rhabditomorpha</taxon>
        <taxon>Strongyloidea</taxon>
        <taxon>Ancylostomatidae</taxon>
        <taxon>Bunostominae</taxon>
        <taxon>Necator</taxon>
    </lineage>
</organism>
<feature type="domain" description="Histone deacetylase" evidence="2">
    <location>
        <begin position="26"/>
        <end position="291"/>
    </location>
</feature>
<evidence type="ECO:0000259" key="2">
    <source>
        <dbReference type="Pfam" id="PF00850"/>
    </source>
</evidence>
<dbReference type="Pfam" id="PF00850">
    <property type="entry name" value="Hist_deacetyl"/>
    <property type="match status" value="1"/>
</dbReference>
<dbReference type="GO" id="GO:0141221">
    <property type="term" value="F:histone deacetylase activity, hydrolytic mechanism"/>
    <property type="evidence" value="ECO:0007669"/>
    <property type="project" value="UniProtKB-EC"/>
</dbReference>
<evidence type="ECO:0000313" key="4">
    <source>
        <dbReference type="Proteomes" id="UP000053676"/>
    </source>
</evidence>
<reference evidence="4" key="1">
    <citation type="journal article" date="2014" name="Nat. Genet.">
        <title>Genome of the human hookworm Necator americanus.</title>
        <authorList>
            <person name="Tang Y.T."/>
            <person name="Gao X."/>
            <person name="Rosa B.A."/>
            <person name="Abubucker S."/>
            <person name="Hallsworth-Pepin K."/>
            <person name="Martin J."/>
            <person name="Tyagi R."/>
            <person name="Heizer E."/>
            <person name="Zhang X."/>
            <person name="Bhonagiri-Palsikar V."/>
            <person name="Minx P."/>
            <person name="Warren W.C."/>
            <person name="Wang Q."/>
            <person name="Zhan B."/>
            <person name="Hotez P.J."/>
            <person name="Sternberg P.W."/>
            <person name="Dougall A."/>
            <person name="Gaze S.T."/>
            <person name="Mulvenna J."/>
            <person name="Sotillo J."/>
            <person name="Ranganathan S."/>
            <person name="Rabelo E.M."/>
            <person name="Wilson R.K."/>
            <person name="Felgner P.L."/>
            <person name="Bethony J."/>
            <person name="Hawdon J.M."/>
            <person name="Gasser R.B."/>
            <person name="Loukas A."/>
            <person name="Mitreva M."/>
        </authorList>
    </citation>
    <scope>NUCLEOTIDE SEQUENCE [LARGE SCALE GENOMIC DNA]</scope>
</reference>
<protein>
    <submittedName>
        <fullName evidence="3">Histone deacetylase family protein</fullName>
    </submittedName>
</protein>